<sequence>MSKEIKEIQRVVDELLVGNVILYPTDTVWGIGCDAENAAAVKKVFQVKERPEDKPFILLVADVEMLKRYVKNLPENFERHLENQERPTTFIFSETQNLPPEVLANDGSVAIRIPNDEFCHRLTRQFERAIVSTSANMSGEQTSGSFSGIPESIKQKVDYVVTWRQEEEITAQPSRIVQLHPDGSLKVIRE</sequence>
<keyword evidence="14" id="KW-1185">Reference proteome</keyword>
<organism evidence="13 14">
    <name type="scientific">Adhaeribacter terrigena</name>
    <dbReference type="NCBI Taxonomy" id="2793070"/>
    <lineage>
        <taxon>Bacteria</taxon>
        <taxon>Pseudomonadati</taxon>
        <taxon>Bacteroidota</taxon>
        <taxon>Cytophagia</taxon>
        <taxon>Cytophagales</taxon>
        <taxon>Hymenobacteraceae</taxon>
        <taxon>Adhaeribacter</taxon>
    </lineage>
</organism>
<keyword evidence="9" id="KW-0067">ATP-binding</keyword>
<keyword evidence="7" id="KW-0548">Nucleotidyltransferase</keyword>
<keyword evidence="6" id="KW-0819">tRNA processing</keyword>
<evidence type="ECO:0000259" key="12">
    <source>
        <dbReference type="PROSITE" id="PS51163"/>
    </source>
</evidence>
<feature type="domain" description="YrdC-like" evidence="12">
    <location>
        <begin position="5"/>
        <end position="190"/>
    </location>
</feature>
<evidence type="ECO:0000256" key="9">
    <source>
        <dbReference type="ARBA" id="ARBA00022840"/>
    </source>
</evidence>
<evidence type="ECO:0000256" key="4">
    <source>
        <dbReference type="ARBA" id="ARBA00022490"/>
    </source>
</evidence>
<dbReference type="Gene3D" id="3.90.870.10">
    <property type="entry name" value="DHBP synthase"/>
    <property type="match status" value="1"/>
</dbReference>
<evidence type="ECO:0000256" key="8">
    <source>
        <dbReference type="ARBA" id="ARBA00022741"/>
    </source>
</evidence>
<dbReference type="NCBIfam" id="TIGR00057">
    <property type="entry name" value="L-threonylcarbamoyladenylate synthase"/>
    <property type="match status" value="1"/>
</dbReference>
<dbReference type="EC" id="2.7.7.87" evidence="3"/>
<name>A0ABS1C5C4_9BACT</name>
<reference evidence="13 14" key="1">
    <citation type="submission" date="2020-12" db="EMBL/GenBank/DDBJ databases">
        <title>Bacterial novel species Adhaeribacter sp. BT258 isolated from soil.</title>
        <authorList>
            <person name="Jung H.-Y."/>
        </authorList>
    </citation>
    <scope>NUCLEOTIDE SEQUENCE [LARGE SCALE GENOMIC DNA]</scope>
    <source>
        <strain evidence="13 14">BT258</strain>
    </source>
</reference>
<dbReference type="InterPro" id="IPR017945">
    <property type="entry name" value="DHBP_synth_RibB-like_a/b_dom"/>
</dbReference>
<keyword evidence="5" id="KW-0808">Transferase</keyword>
<keyword evidence="4" id="KW-0963">Cytoplasm</keyword>
<accession>A0ABS1C5C4</accession>
<dbReference type="Proteomes" id="UP000644147">
    <property type="component" value="Unassembled WGS sequence"/>
</dbReference>
<dbReference type="PANTHER" id="PTHR17490">
    <property type="entry name" value="SUA5"/>
    <property type="match status" value="1"/>
</dbReference>
<comment type="caution">
    <text evidence="13">The sequence shown here is derived from an EMBL/GenBank/DDBJ whole genome shotgun (WGS) entry which is preliminary data.</text>
</comment>
<comment type="catalytic activity">
    <reaction evidence="11">
        <text>L-threonine + hydrogencarbonate + ATP = L-threonylcarbamoyladenylate + diphosphate + H2O</text>
        <dbReference type="Rhea" id="RHEA:36407"/>
        <dbReference type="ChEBI" id="CHEBI:15377"/>
        <dbReference type="ChEBI" id="CHEBI:17544"/>
        <dbReference type="ChEBI" id="CHEBI:30616"/>
        <dbReference type="ChEBI" id="CHEBI:33019"/>
        <dbReference type="ChEBI" id="CHEBI:57926"/>
        <dbReference type="ChEBI" id="CHEBI:73682"/>
        <dbReference type="EC" id="2.7.7.87"/>
    </reaction>
</comment>
<comment type="similarity">
    <text evidence="2">Belongs to the SUA5 family.</text>
</comment>
<evidence type="ECO:0000313" key="13">
    <source>
        <dbReference type="EMBL" id="MBK0404592.1"/>
    </source>
</evidence>
<dbReference type="InterPro" id="IPR050156">
    <property type="entry name" value="TC-AMP_synthase_SUA5"/>
</dbReference>
<evidence type="ECO:0000256" key="7">
    <source>
        <dbReference type="ARBA" id="ARBA00022695"/>
    </source>
</evidence>
<keyword evidence="8" id="KW-0547">Nucleotide-binding</keyword>
<evidence type="ECO:0000256" key="6">
    <source>
        <dbReference type="ARBA" id="ARBA00022694"/>
    </source>
</evidence>
<dbReference type="SUPFAM" id="SSF55821">
    <property type="entry name" value="YrdC/RibB"/>
    <property type="match status" value="1"/>
</dbReference>
<dbReference type="EMBL" id="JAEHFX010000010">
    <property type="protein sequence ID" value="MBK0404592.1"/>
    <property type="molecule type" value="Genomic_DNA"/>
</dbReference>
<dbReference type="PANTHER" id="PTHR17490:SF16">
    <property type="entry name" value="THREONYLCARBAMOYL-AMP SYNTHASE"/>
    <property type="match status" value="1"/>
</dbReference>
<proteinExistence type="inferred from homology"/>
<evidence type="ECO:0000256" key="5">
    <source>
        <dbReference type="ARBA" id="ARBA00022679"/>
    </source>
</evidence>
<evidence type="ECO:0000256" key="1">
    <source>
        <dbReference type="ARBA" id="ARBA00004496"/>
    </source>
</evidence>
<dbReference type="Pfam" id="PF01300">
    <property type="entry name" value="Sua5_yciO_yrdC"/>
    <property type="match status" value="1"/>
</dbReference>
<comment type="subcellular location">
    <subcellularLocation>
        <location evidence="1">Cytoplasm</location>
    </subcellularLocation>
</comment>
<evidence type="ECO:0000313" key="14">
    <source>
        <dbReference type="Proteomes" id="UP000644147"/>
    </source>
</evidence>
<evidence type="ECO:0000256" key="2">
    <source>
        <dbReference type="ARBA" id="ARBA00007663"/>
    </source>
</evidence>
<protein>
    <recommendedName>
        <fullName evidence="10">L-threonylcarbamoyladenylate synthase</fullName>
        <ecNumber evidence="3">2.7.7.87</ecNumber>
    </recommendedName>
    <alternativeName>
        <fullName evidence="10">L-threonylcarbamoyladenylate synthase</fullName>
    </alternativeName>
</protein>
<dbReference type="RefSeq" id="WP_200507432.1">
    <property type="nucleotide sequence ID" value="NZ_JAEHFX010000010.1"/>
</dbReference>
<gene>
    <name evidence="13" type="ORF">I5M27_16470</name>
</gene>
<evidence type="ECO:0000256" key="3">
    <source>
        <dbReference type="ARBA" id="ARBA00012584"/>
    </source>
</evidence>
<evidence type="ECO:0000256" key="10">
    <source>
        <dbReference type="ARBA" id="ARBA00029774"/>
    </source>
</evidence>
<dbReference type="InterPro" id="IPR006070">
    <property type="entry name" value="Sua5-like_dom"/>
</dbReference>
<evidence type="ECO:0000256" key="11">
    <source>
        <dbReference type="ARBA" id="ARBA00048366"/>
    </source>
</evidence>
<dbReference type="PROSITE" id="PS51163">
    <property type="entry name" value="YRDC"/>
    <property type="match status" value="1"/>
</dbReference>